<keyword evidence="2" id="KW-1185">Reference proteome</keyword>
<reference evidence="1 2" key="1">
    <citation type="submission" date="2015-01" db="EMBL/GenBank/DDBJ databases">
        <title>Draft genome sequence of Pedobacter sp. NL19 isolated from sludge of an effluent treatment pond in an abandoned uranium mine.</title>
        <authorList>
            <person name="Santos T."/>
            <person name="Caetano T."/>
            <person name="Covas C."/>
            <person name="Cruz A."/>
            <person name="Mendo S."/>
        </authorList>
    </citation>
    <scope>NUCLEOTIDE SEQUENCE [LARGE SCALE GENOMIC DNA]</scope>
    <source>
        <strain evidence="1 2">NL19</strain>
    </source>
</reference>
<evidence type="ECO:0000313" key="1">
    <source>
        <dbReference type="EMBL" id="KIO78806.1"/>
    </source>
</evidence>
<dbReference type="AlphaFoldDB" id="A0A0D0GWM3"/>
<evidence type="ECO:0000313" key="2">
    <source>
        <dbReference type="Proteomes" id="UP000032049"/>
    </source>
</evidence>
<name>A0A0D0GWM3_9SPHI</name>
<accession>A0A0D0GWM3</accession>
<protein>
    <submittedName>
        <fullName evidence="1">Uncharacterized protein</fullName>
    </submittedName>
</protein>
<proteinExistence type="predicted"/>
<dbReference type="OrthoDB" id="770574at2"/>
<dbReference type="RefSeq" id="WP_041877709.1">
    <property type="nucleotide sequence ID" value="NZ_CP157278.1"/>
</dbReference>
<dbReference type="EMBL" id="JXRA01000006">
    <property type="protein sequence ID" value="KIO78806.1"/>
    <property type="molecule type" value="Genomic_DNA"/>
</dbReference>
<organism evidence="1 2">
    <name type="scientific">Pedobacter lusitanus</name>
    <dbReference type="NCBI Taxonomy" id="1503925"/>
    <lineage>
        <taxon>Bacteria</taxon>
        <taxon>Pseudomonadati</taxon>
        <taxon>Bacteroidota</taxon>
        <taxon>Sphingobacteriia</taxon>
        <taxon>Sphingobacteriales</taxon>
        <taxon>Sphingobacteriaceae</taxon>
        <taxon>Pedobacter</taxon>
    </lineage>
</organism>
<dbReference type="Proteomes" id="UP000032049">
    <property type="component" value="Unassembled WGS sequence"/>
</dbReference>
<gene>
    <name evidence="1" type="ORF">TH53_01585</name>
</gene>
<sequence>MEVKLDKTTLPQHGQQVLFQTVIDEGYETWQEGIYNAKEEYIRISKGDIYDMWGDVVRWEPST</sequence>
<comment type="caution">
    <text evidence="1">The sequence shown here is derived from an EMBL/GenBank/DDBJ whole genome shotgun (WGS) entry which is preliminary data.</text>
</comment>